<sequence>MHPDFWHLLPSITQVPDGIEVDEWALRCPDIEAAIKCLFCFLLFWTAKESSERFSFEVADALPLRNAALDAIERNDSRLGTEIGTKVRGDALQDPLCRPTVPPELADLKTVMNSVLQDQWTTFALRVARGGRTRP</sequence>
<accession>A0A812RIJ6</accession>
<keyword evidence="2" id="KW-1185">Reference proteome</keyword>
<organism evidence="1 2">
    <name type="scientific">Symbiodinium natans</name>
    <dbReference type="NCBI Taxonomy" id="878477"/>
    <lineage>
        <taxon>Eukaryota</taxon>
        <taxon>Sar</taxon>
        <taxon>Alveolata</taxon>
        <taxon>Dinophyceae</taxon>
        <taxon>Suessiales</taxon>
        <taxon>Symbiodiniaceae</taxon>
        <taxon>Symbiodinium</taxon>
    </lineage>
</organism>
<reference evidence="1" key="1">
    <citation type="submission" date="2021-02" db="EMBL/GenBank/DDBJ databases">
        <authorList>
            <person name="Dougan E. K."/>
            <person name="Rhodes N."/>
            <person name="Thang M."/>
            <person name="Chan C."/>
        </authorList>
    </citation>
    <scope>NUCLEOTIDE SEQUENCE</scope>
</reference>
<gene>
    <name evidence="1" type="primary">UPL2</name>
    <name evidence="1" type="ORF">SNAT2548_LOCUS24161</name>
</gene>
<protein>
    <submittedName>
        <fullName evidence="1">UPL2 protein</fullName>
    </submittedName>
</protein>
<dbReference type="EMBL" id="CAJNDS010002347">
    <property type="protein sequence ID" value="CAE7444066.1"/>
    <property type="molecule type" value="Genomic_DNA"/>
</dbReference>
<comment type="caution">
    <text evidence="1">The sequence shown here is derived from an EMBL/GenBank/DDBJ whole genome shotgun (WGS) entry which is preliminary data.</text>
</comment>
<evidence type="ECO:0000313" key="1">
    <source>
        <dbReference type="EMBL" id="CAE7444066.1"/>
    </source>
</evidence>
<name>A0A812RIJ6_9DINO</name>
<dbReference type="AlphaFoldDB" id="A0A812RIJ6"/>
<proteinExistence type="predicted"/>
<evidence type="ECO:0000313" key="2">
    <source>
        <dbReference type="Proteomes" id="UP000604046"/>
    </source>
</evidence>
<dbReference type="Proteomes" id="UP000604046">
    <property type="component" value="Unassembled WGS sequence"/>
</dbReference>